<keyword evidence="2 5" id="KW-0479">Metal-binding</keyword>
<evidence type="ECO:0000256" key="2">
    <source>
        <dbReference type="ARBA" id="ARBA00022723"/>
    </source>
</evidence>
<sequence length="345" mass="38941">MVFAFSQGHFPKAEPNRPFDATKASVKGLLDAGATKIPKIFVGPTDEIAEDNLNHTLSDAQIPLFDLSQIQNTKSRKEIVDGIRAASGEWGFFQLINHGIASSLMESMLNSIRRFNEGDPEVKKQYYSRDRNRKVIFNSNFDLYVSASASWRDTLTINLRVSDDLDPTELPSACREATMEYIKQVRELANLVLELLFVCHYYPECPEPELTWGAKKHRDPSFFTILLQDQIGGLQVLHQGHWICVKPIPGSLVVNIGDFLQIISNKRLMSVEHRVLANRMGPRVSVACFVAGMIGPLEKVYGPIEELVSEESPPLYREFRPSEYVSLYQGKKLFDKSGLDQAFTI</sequence>
<dbReference type="PANTHER" id="PTHR10209">
    <property type="entry name" value="OXIDOREDUCTASE, 2OG-FE II OXYGENASE FAMILY PROTEIN"/>
    <property type="match status" value="1"/>
</dbReference>
<dbReference type="GO" id="GO:0046872">
    <property type="term" value="F:metal ion binding"/>
    <property type="evidence" value="ECO:0007669"/>
    <property type="project" value="UniProtKB-KW"/>
</dbReference>
<dbReference type="Pfam" id="PF03171">
    <property type="entry name" value="2OG-FeII_Oxy"/>
    <property type="match status" value="1"/>
</dbReference>
<evidence type="ECO:0000259" key="6">
    <source>
        <dbReference type="PROSITE" id="PS51471"/>
    </source>
</evidence>
<reference evidence="7 8" key="1">
    <citation type="submission" date="2024-11" db="EMBL/GenBank/DDBJ databases">
        <title>Chromosome-level genome assembly of Eucalyptus globulus Labill. provides insights into its genome evolution.</title>
        <authorList>
            <person name="Li X."/>
        </authorList>
    </citation>
    <scope>NUCLEOTIDE SEQUENCE [LARGE SCALE GENOMIC DNA]</scope>
    <source>
        <strain evidence="7">CL2024</strain>
        <tissue evidence="7">Fresh tender leaves</tissue>
    </source>
</reference>
<comment type="caution">
    <text evidence="7">The sequence shown here is derived from an EMBL/GenBank/DDBJ whole genome shotgun (WGS) entry which is preliminary data.</text>
</comment>
<gene>
    <name evidence="7" type="ORF">ACJRO7_029827</name>
</gene>
<dbReference type="EMBL" id="JBJKBG010000008">
    <property type="protein sequence ID" value="KAL3724723.1"/>
    <property type="molecule type" value="Genomic_DNA"/>
</dbReference>
<accession>A0ABD3JCS5</accession>
<dbReference type="Proteomes" id="UP001634007">
    <property type="component" value="Unassembled WGS sequence"/>
</dbReference>
<organism evidence="7 8">
    <name type="scientific">Eucalyptus globulus</name>
    <name type="common">Tasmanian blue gum</name>
    <dbReference type="NCBI Taxonomy" id="34317"/>
    <lineage>
        <taxon>Eukaryota</taxon>
        <taxon>Viridiplantae</taxon>
        <taxon>Streptophyta</taxon>
        <taxon>Embryophyta</taxon>
        <taxon>Tracheophyta</taxon>
        <taxon>Spermatophyta</taxon>
        <taxon>Magnoliopsida</taxon>
        <taxon>eudicotyledons</taxon>
        <taxon>Gunneridae</taxon>
        <taxon>Pentapetalae</taxon>
        <taxon>rosids</taxon>
        <taxon>malvids</taxon>
        <taxon>Myrtales</taxon>
        <taxon>Myrtaceae</taxon>
        <taxon>Myrtoideae</taxon>
        <taxon>Eucalypteae</taxon>
        <taxon>Eucalyptus</taxon>
    </lineage>
</organism>
<dbReference type="SUPFAM" id="SSF51197">
    <property type="entry name" value="Clavaminate synthase-like"/>
    <property type="match status" value="1"/>
</dbReference>
<evidence type="ECO:0000256" key="4">
    <source>
        <dbReference type="ARBA" id="ARBA00023004"/>
    </source>
</evidence>
<name>A0ABD3JCS5_EUCGL</name>
<evidence type="ECO:0000313" key="7">
    <source>
        <dbReference type="EMBL" id="KAL3724723.1"/>
    </source>
</evidence>
<protein>
    <recommendedName>
        <fullName evidence="6">Fe2OG dioxygenase domain-containing protein</fullName>
    </recommendedName>
</protein>
<dbReference type="InterPro" id="IPR027443">
    <property type="entry name" value="IPNS-like_sf"/>
</dbReference>
<dbReference type="AlphaFoldDB" id="A0ABD3JCS5"/>
<keyword evidence="3 5" id="KW-0560">Oxidoreductase</keyword>
<dbReference type="InterPro" id="IPR044861">
    <property type="entry name" value="IPNS-like_FE2OG_OXY"/>
</dbReference>
<proteinExistence type="inferred from homology"/>
<evidence type="ECO:0000256" key="1">
    <source>
        <dbReference type="ARBA" id="ARBA00008056"/>
    </source>
</evidence>
<dbReference type="GO" id="GO:0051213">
    <property type="term" value="F:dioxygenase activity"/>
    <property type="evidence" value="ECO:0007669"/>
    <property type="project" value="UniProtKB-ARBA"/>
</dbReference>
<evidence type="ECO:0000256" key="5">
    <source>
        <dbReference type="RuleBase" id="RU003682"/>
    </source>
</evidence>
<dbReference type="PANTHER" id="PTHR10209:SF429">
    <property type="entry name" value="1-AMINOCYCLOPROPANE-1-CARBOXYLATE OXIDASE HOMOLOG 1-LIKE"/>
    <property type="match status" value="1"/>
</dbReference>
<feature type="domain" description="Fe2OG dioxygenase" evidence="6">
    <location>
        <begin position="192"/>
        <end position="292"/>
    </location>
</feature>
<dbReference type="PROSITE" id="PS51471">
    <property type="entry name" value="FE2OG_OXY"/>
    <property type="match status" value="1"/>
</dbReference>
<comment type="similarity">
    <text evidence="1 5">Belongs to the iron/ascorbate-dependent oxidoreductase family.</text>
</comment>
<keyword evidence="8" id="KW-1185">Reference proteome</keyword>
<evidence type="ECO:0000313" key="8">
    <source>
        <dbReference type="Proteomes" id="UP001634007"/>
    </source>
</evidence>
<dbReference type="InterPro" id="IPR005123">
    <property type="entry name" value="Oxoglu/Fe-dep_dioxygenase_dom"/>
</dbReference>
<evidence type="ECO:0000256" key="3">
    <source>
        <dbReference type="ARBA" id="ARBA00023002"/>
    </source>
</evidence>
<dbReference type="Pfam" id="PF14226">
    <property type="entry name" value="DIOX_N"/>
    <property type="match status" value="1"/>
</dbReference>
<dbReference type="Gene3D" id="2.60.120.330">
    <property type="entry name" value="B-lactam Antibiotic, Isopenicillin N Synthase, Chain"/>
    <property type="match status" value="2"/>
</dbReference>
<keyword evidence="4 5" id="KW-0408">Iron</keyword>
<dbReference type="InterPro" id="IPR026992">
    <property type="entry name" value="DIOX_N"/>
</dbReference>